<dbReference type="PANTHER" id="PTHR43004">
    <property type="entry name" value="TRK SYSTEM POTASSIUM UPTAKE PROTEIN"/>
    <property type="match status" value="1"/>
</dbReference>
<dbReference type="SUPFAM" id="SSF51905">
    <property type="entry name" value="FAD/NAD(P)-binding domain"/>
    <property type="match status" value="1"/>
</dbReference>
<dbReference type="HOGENOM" id="CLU_009665_14_2_3"/>
<evidence type="ECO:0000313" key="6">
    <source>
        <dbReference type="Proteomes" id="UP000017396"/>
    </source>
</evidence>
<dbReference type="Proteomes" id="UP000017396">
    <property type="component" value="Chromosome"/>
</dbReference>
<reference evidence="5 6" key="1">
    <citation type="journal article" date="2013" name="PLoS ONE">
        <title>Cultivation and Complete Genome Sequencing of Gloeobacter kilaueensis sp. nov., from a Lava Cave in Kilauea Caldera, Hawai'i.</title>
        <authorList>
            <person name="Saw J.H."/>
            <person name="Schatz M."/>
            <person name="Brown M.V."/>
            <person name="Kunkel D.D."/>
            <person name="Foster J.S."/>
            <person name="Shick H."/>
            <person name="Christensen S."/>
            <person name="Hou S."/>
            <person name="Wan X."/>
            <person name="Donachie S.P."/>
        </authorList>
    </citation>
    <scope>NUCLEOTIDE SEQUENCE [LARGE SCALE GENOMIC DNA]</scope>
    <source>
        <strain evidence="6">JS</strain>
    </source>
</reference>
<evidence type="ECO:0000256" key="3">
    <source>
        <dbReference type="ARBA" id="ARBA00022827"/>
    </source>
</evidence>
<dbReference type="OrthoDB" id="9782160at2"/>
<dbReference type="KEGG" id="glj:GKIL_3479"/>
<keyword evidence="2" id="KW-0285">Flavoprotein</keyword>
<evidence type="ECO:0000313" key="5">
    <source>
        <dbReference type="EMBL" id="AGY59725.1"/>
    </source>
</evidence>
<dbReference type="PRINTS" id="PR00420">
    <property type="entry name" value="RNGMNOXGNASE"/>
</dbReference>
<dbReference type="AlphaFoldDB" id="U5QPV5"/>
<dbReference type="PANTHER" id="PTHR43004:SF19">
    <property type="entry name" value="BINDING MONOOXYGENASE, PUTATIVE (JCVI)-RELATED"/>
    <property type="match status" value="1"/>
</dbReference>
<dbReference type="Pfam" id="PF01494">
    <property type="entry name" value="FAD_binding_3"/>
    <property type="match status" value="1"/>
</dbReference>
<dbReference type="PATRIC" id="fig|1183438.3.peg.3418"/>
<dbReference type="eggNOG" id="COG0654">
    <property type="taxonomic scope" value="Bacteria"/>
</dbReference>
<dbReference type="Pfam" id="PF21274">
    <property type="entry name" value="Rng_hyd_C"/>
    <property type="match status" value="1"/>
</dbReference>
<evidence type="ECO:0000256" key="1">
    <source>
        <dbReference type="ARBA" id="ARBA00001974"/>
    </source>
</evidence>
<dbReference type="RefSeq" id="WP_023175027.1">
    <property type="nucleotide sequence ID" value="NC_022600.1"/>
</dbReference>
<name>U5QPV5_GLOK1</name>
<accession>U5QPV5</accession>
<dbReference type="STRING" id="1183438.GKIL_3479"/>
<dbReference type="Gene3D" id="3.30.9.10">
    <property type="entry name" value="D-Amino Acid Oxidase, subunit A, domain 2"/>
    <property type="match status" value="1"/>
</dbReference>
<feature type="domain" description="FAD-binding" evidence="4">
    <location>
        <begin position="6"/>
        <end position="348"/>
    </location>
</feature>
<gene>
    <name evidence="5" type="ORF">GKIL_3479</name>
</gene>
<dbReference type="Gene3D" id="3.40.30.120">
    <property type="match status" value="1"/>
</dbReference>
<dbReference type="InterPro" id="IPR002938">
    <property type="entry name" value="FAD-bd"/>
</dbReference>
<sequence>MNRQSTQVVVVGGSLVGLSASVFLASRDVEHVVIEKHKGSSLLPRAMGFTEYTMECYRSVGLWDRIPQSDPGVRLRRRKVESLAGEWKEETLWTPGEIDDQRGRFSPATGAAIPQDKLEPVLRARAVELGAQLRLGHEMIGFTELGEGIEVHVSDRDSGEEYVVEASYMIAADGARSPIREKLGIERQGVGYLQTIRTTLFYCPDAEVYLKSGVQQFDIDQPGFQALLTTYQDGRWMLLMGDGEAVSSPDQQHAAVRRALGADFPFEIVASGRWELAGRIADTYQHSRIFLAGDAAHQLPPTRGGFGANTGIADVYNLAWKLDMVLRGLATEELLKTYNSERQPIGWLRHQQTFARPDYVKFTGKAMEDVTLYGDVAMELGQLYRSSAVIGAGPNLPPAKTPEAWAGQPGVRAPHAWVIYKGKRISTIDLFNRDFVLLSRDPVWREAAKQASVALEISIQAVIVGEDVLFESAQDFERLFGLKHGGGSLVRPDGVVCWRTEERVDRSDNVLIEVVAKVASAKRSASGRRN</sequence>
<keyword evidence="5" id="KW-0560">Oxidoreductase</keyword>
<proteinExistence type="predicted"/>
<dbReference type="GO" id="GO:0016709">
    <property type="term" value="F:oxidoreductase activity, acting on paired donors, with incorporation or reduction of molecular oxygen, NAD(P)H as one donor, and incorporation of one atom of oxygen"/>
    <property type="evidence" value="ECO:0007669"/>
    <property type="project" value="UniProtKB-ARBA"/>
</dbReference>
<keyword evidence="5" id="KW-0503">Monooxygenase</keyword>
<dbReference type="Gene3D" id="3.50.50.60">
    <property type="entry name" value="FAD/NAD(P)-binding domain"/>
    <property type="match status" value="1"/>
</dbReference>
<keyword evidence="6" id="KW-1185">Reference proteome</keyword>
<evidence type="ECO:0000259" key="4">
    <source>
        <dbReference type="Pfam" id="PF01494"/>
    </source>
</evidence>
<keyword evidence="3" id="KW-0274">FAD</keyword>
<organism evidence="5 6">
    <name type="scientific">Gloeobacter kilaueensis (strain ATCC BAA-2537 / CCAP 1431/1 / ULC 316 / JS1)</name>
    <dbReference type="NCBI Taxonomy" id="1183438"/>
    <lineage>
        <taxon>Bacteria</taxon>
        <taxon>Bacillati</taxon>
        <taxon>Cyanobacteriota</taxon>
        <taxon>Cyanophyceae</taxon>
        <taxon>Gloeobacterales</taxon>
        <taxon>Gloeobacteraceae</taxon>
        <taxon>Gloeobacter</taxon>
    </lineage>
</organism>
<evidence type="ECO:0000256" key="2">
    <source>
        <dbReference type="ARBA" id="ARBA00022630"/>
    </source>
</evidence>
<dbReference type="EMBL" id="CP003587">
    <property type="protein sequence ID" value="AGY59725.1"/>
    <property type="molecule type" value="Genomic_DNA"/>
</dbReference>
<dbReference type="InterPro" id="IPR036188">
    <property type="entry name" value="FAD/NAD-bd_sf"/>
</dbReference>
<dbReference type="InterPro" id="IPR050641">
    <property type="entry name" value="RIFMO-like"/>
</dbReference>
<dbReference type="GO" id="GO:0071949">
    <property type="term" value="F:FAD binding"/>
    <property type="evidence" value="ECO:0007669"/>
    <property type="project" value="InterPro"/>
</dbReference>
<comment type="cofactor">
    <cofactor evidence="1">
        <name>FAD</name>
        <dbReference type="ChEBI" id="CHEBI:57692"/>
    </cofactor>
</comment>
<protein>
    <submittedName>
        <fullName evidence="5">FAD-binding monooxygenase, PheA/TfdB</fullName>
    </submittedName>
</protein>